<dbReference type="InterPro" id="IPR011991">
    <property type="entry name" value="ArsR-like_HTH"/>
</dbReference>
<protein>
    <recommendedName>
        <fullName evidence="4">ArsR family transcriptional regulator</fullName>
    </recommendedName>
</protein>
<evidence type="ECO:0000313" key="2">
    <source>
        <dbReference type="EMBL" id="GGC01227.1"/>
    </source>
</evidence>
<dbReference type="InterPro" id="IPR036390">
    <property type="entry name" value="WH_DNA-bd_sf"/>
</dbReference>
<evidence type="ECO:0008006" key="4">
    <source>
        <dbReference type="Google" id="ProtNLM"/>
    </source>
</evidence>
<organism evidence="2 3">
    <name type="scientific">Pseudoduganella buxea</name>
    <dbReference type="NCBI Taxonomy" id="1949069"/>
    <lineage>
        <taxon>Bacteria</taxon>
        <taxon>Pseudomonadati</taxon>
        <taxon>Pseudomonadota</taxon>
        <taxon>Betaproteobacteria</taxon>
        <taxon>Burkholderiales</taxon>
        <taxon>Oxalobacteraceae</taxon>
        <taxon>Telluria group</taxon>
        <taxon>Pseudoduganella</taxon>
    </lineage>
</organism>
<accession>A0ABQ1KKB7</accession>
<dbReference type="SUPFAM" id="SSF46785">
    <property type="entry name" value="Winged helix' DNA-binding domain"/>
    <property type="match status" value="1"/>
</dbReference>
<feature type="region of interest" description="Disordered" evidence="1">
    <location>
        <begin position="20"/>
        <end position="45"/>
    </location>
</feature>
<comment type="caution">
    <text evidence="2">The sequence shown here is derived from an EMBL/GenBank/DDBJ whole genome shotgun (WGS) entry which is preliminary data.</text>
</comment>
<gene>
    <name evidence="2" type="ORF">GCM10011572_23980</name>
</gene>
<evidence type="ECO:0000313" key="3">
    <source>
        <dbReference type="Proteomes" id="UP000622638"/>
    </source>
</evidence>
<keyword evidence="3" id="KW-1185">Reference proteome</keyword>
<proteinExistence type="predicted"/>
<dbReference type="CDD" id="cd00090">
    <property type="entry name" value="HTH_ARSR"/>
    <property type="match status" value="1"/>
</dbReference>
<dbReference type="Proteomes" id="UP000622638">
    <property type="component" value="Unassembled WGS sequence"/>
</dbReference>
<reference evidence="3" key="1">
    <citation type="journal article" date="2019" name="Int. J. Syst. Evol. Microbiol.">
        <title>The Global Catalogue of Microorganisms (GCM) 10K type strain sequencing project: providing services to taxonomists for standard genome sequencing and annotation.</title>
        <authorList>
            <consortium name="The Broad Institute Genomics Platform"/>
            <consortium name="The Broad Institute Genome Sequencing Center for Infectious Disease"/>
            <person name="Wu L."/>
            <person name="Ma J."/>
        </authorList>
    </citation>
    <scope>NUCLEOTIDE SEQUENCE [LARGE SCALE GENOMIC DNA]</scope>
    <source>
        <strain evidence="3">CGMCC 1.15931</strain>
    </source>
</reference>
<sequence length="213" mass="23712">MHAIRETHDLSNSDVMAAHAEVRESSSSTSKPRLALVERPGPGTERKALSLAPIERVRSTSATLRRIENMQKLIGELQNHEMLADEIAWFLKFSPSGARKYIRDLREAGVIELARYIEGTATYLGKAVYRLTPDAERVQAFLAAIVQPKREGAPPRKERPSLREQSMAGSGRHFHILADDTHYAIRVNRGPVTRDPLVAALFGAPQSLQKAQQ</sequence>
<evidence type="ECO:0000256" key="1">
    <source>
        <dbReference type="SAM" id="MobiDB-lite"/>
    </source>
</evidence>
<name>A0ABQ1KKB7_9BURK</name>
<dbReference type="EMBL" id="BMKG01000009">
    <property type="protein sequence ID" value="GGC01227.1"/>
    <property type="molecule type" value="Genomic_DNA"/>
</dbReference>